<evidence type="ECO:0000313" key="1">
    <source>
        <dbReference type="EMBL" id="GAA1509698.1"/>
    </source>
</evidence>
<comment type="caution">
    <text evidence="1">The sequence shown here is derived from an EMBL/GenBank/DDBJ whole genome shotgun (WGS) entry which is preliminary data.</text>
</comment>
<dbReference type="Gene3D" id="1.25.10.10">
    <property type="entry name" value="Leucine-rich Repeat Variant"/>
    <property type="match status" value="1"/>
</dbReference>
<accession>A0ABP4KT82</accession>
<dbReference type="Proteomes" id="UP001500363">
    <property type="component" value="Unassembled WGS sequence"/>
</dbReference>
<proteinExistence type="predicted"/>
<evidence type="ECO:0000313" key="2">
    <source>
        <dbReference type="Proteomes" id="UP001500363"/>
    </source>
</evidence>
<sequence>MRAADLLRSIDALPYGERVRAIADQALRLRGTPALDELLTDLSTGPADHRVIGLRIAQITGDAAYVTRLLHDPEPTVQAQALAAVGRWSRRASSTSTADSTETDAATVSDDELRILHDDAPAALRPRLLQVIRRTGRQLLAARLIDEQRDRWGDQYAAALLDSTDDATVRRLLPELAYCFSSGQWERLTRRHPQVVLDHATATLPTGSDRDEWWQGVGYGVTAALDHDAPRAFALIKEAIAPDALPWAIVKVLGRLIDLDPAGVLALLLAPDRANSLSRALTPAVRRRLHRYSDDDLSALGRLLWPNLSGLLSDLPPSRRARVFASVTADLELRELPAALLDVLPRATRTEQARRMLTLPDIAEEPHRRWEITAYLPYDEAFALLEPEITRAEAADRAAVYRAVVHAAGRSRQLESVQHALSWATRVRNDRDPVRQSVLEAAAALPPSVLDDQLVAPLQTLLTDALEARDTSWPSRAALTELARHAVHQGAQRNQSDLLAWGLDAHAALTQNRGAVDLDGLLDGLPRGREAAVYDALRPYLESAAERTEFKLLFAVSSAFDRRGWDNDHLQGLLEVALWSNQEFTVGTAAAHWLSPPATRAERVGRIIARDPGMVQWDAVWSAVTQVRTDLLDVVLADPARSELFTKSHAPWRVGGSTLRHWLPRQHRRYAEVVATVADDARLAEWTRAEAILMLGQLPTIGPAAVEPYLANDSVLLQEAALRALSWSDQPQLALPQLLQYAGTDRARVAVYAATRVARFVRPSTLPGLLHPVLTGEGIKVTSRKEAARLLGELRAPGAAAVLTDAWGNAHRDVRAAITSAASQYLLHEPASWALLQQAVHDSAATATVLTQRTPYGLATTYRSRYADLLIAVTNRPEPEVARAAVLALQPWANWNNAVPPVIAAFITDLSSRTWTSAATALVGIVATSPDRGLDELIGSVRLLVRLENNPLVPDALPDRDHPARQRLTRVVDNLVRTLSHRSIDTRQVLRPIADELTATPYLQLRHKLLTAALHPAHLAEDLALLRTDRPLAAAKAADLLANHLGRIEAHWTPDDLYPVAAQLVTSPALTDGLLTHALISAAGPRTGWNSTWRALLVALRNHHDPDVRERALELMTSPEN</sequence>
<organism evidence="1 2">
    <name type="scientific">Kribbella lupini</name>
    <dbReference type="NCBI Taxonomy" id="291602"/>
    <lineage>
        <taxon>Bacteria</taxon>
        <taxon>Bacillati</taxon>
        <taxon>Actinomycetota</taxon>
        <taxon>Actinomycetes</taxon>
        <taxon>Propionibacteriales</taxon>
        <taxon>Kribbellaceae</taxon>
        <taxon>Kribbella</taxon>
    </lineage>
</organism>
<protein>
    <recommendedName>
        <fullName evidence="3">HEAT repeat protein</fullName>
    </recommendedName>
</protein>
<dbReference type="InterPro" id="IPR011989">
    <property type="entry name" value="ARM-like"/>
</dbReference>
<reference evidence="2" key="1">
    <citation type="journal article" date="2019" name="Int. J. Syst. Evol. Microbiol.">
        <title>The Global Catalogue of Microorganisms (GCM) 10K type strain sequencing project: providing services to taxonomists for standard genome sequencing and annotation.</title>
        <authorList>
            <consortium name="The Broad Institute Genomics Platform"/>
            <consortium name="The Broad Institute Genome Sequencing Center for Infectious Disease"/>
            <person name="Wu L."/>
            <person name="Ma J."/>
        </authorList>
    </citation>
    <scope>NUCLEOTIDE SEQUENCE [LARGE SCALE GENOMIC DNA]</scope>
    <source>
        <strain evidence="2">JCM 14303</strain>
    </source>
</reference>
<evidence type="ECO:0008006" key="3">
    <source>
        <dbReference type="Google" id="ProtNLM"/>
    </source>
</evidence>
<dbReference type="InterPro" id="IPR016024">
    <property type="entry name" value="ARM-type_fold"/>
</dbReference>
<keyword evidence="2" id="KW-1185">Reference proteome</keyword>
<dbReference type="EMBL" id="BAAANC010000001">
    <property type="protein sequence ID" value="GAA1509698.1"/>
    <property type="molecule type" value="Genomic_DNA"/>
</dbReference>
<dbReference type="SUPFAM" id="SSF48371">
    <property type="entry name" value="ARM repeat"/>
    <property type="match status" value="1"/>
</dbReference>
<name>A0ABP4KT82_9ACTN</name>
<dbReference type="RefSeq" id="WP_344168154.1">
    <property type="nucleotide sequence ID" value="NZ_BAAANC010000001.1"/>
</dbReference>
<gene>
    <name evidence="1" type="ORF">GCM10009741_03310</name>
</gene>